<evidence type="ECO:0000313" key="7">
    <source>
        <dbReference type="EMBL" id="KAF7550225.1"/>
    </source>
</evidence>
<evidence type="ECO:0000256" key="3">
    <source>
        <dbReference type="ARBA" id="ARBA00022723"/>
    </source>
</evidence>
<keyword evidence="3" id="KW-0479">Metal-binding</keyword>
<dbReference type="OrthoDB" id="445007at2759"/>
<accession>A0A9P5HC47</accession>
<evidence type="ECO:0000256" key="1">
    <source>
        <dbReference type="ARBA" id="ARBA00001962"/>
    </source>
</evidence>
<sequence length="291" mass="32780">MATNAKTGKVREVKAREGYEAALKIIREDAAVIIKELMSPDQIRRINEEIQPSMDQMGVGSKVPDDWLKDFHGYNTKRLTGLTTISKTFREDFLDSDFVHQLCEKIFLEDSGTYWLNSAQVIEIGPGSKAQPLHRDQWQYPVFTHCGPSAPEAAINFIIALTEFTDENGATRVIPGSHKWDDFNQNGTEEDTIPIEMNVGDACFLTGKIVHCGGSNRTKDFKRRALSVVIQASYLTPEEAHPFLVKKKIVDTLSPRAQRMVGFRSQFPKQSPGVWKCDYGEMGDALHAWDE</sequence>
<evidence type="ECO:0008006" key="9">
    <source>
        <dbReference type="Google" id="ProtNLM"/>
    </source>
</evidence>
<dbReference type="EMBL" id="JAANBB010000103">
    <property type="protein sequence ID" value="KAF7550225.1"/>
    <property type="molecule type" value="Genomic_DNA"/>
</dbReference>
<comment type="similarity">
    <text evidence="2">Belongs to the PhyH family.</text>
</comment>
<evidence type="ECO:0000256" key="6">
    <source>
        <dbReference type="ARBA" id="ARBA00023004"/>
    </source>
</evidence>
<name>A0A9P5HC47_9HYPO</name>
<dbReference type="PANTHER" id="PTHR20883:SF19">
    <property type="entry name" value="MULTIFUNCTIONAL DIOXYGENASE AUSE"/>
    <property type="match status" value="1"/>
</dbReference>
<evidence type="ECO:0000313" key="8">
    <source>
        <dbReference type="Proteomes" id="UP000722485"/>
    </source>
</evidence>
<evidence type="ECO:0000256" key="5">
    <source>
        <dbReference type="ARBA" id="ARBA00023002"/>
    </source>
</evidence>
<dbReference type="GO" id="GO:0051213">
    <property type="term" value="F:dioxygenase activity"/>
    <property type="evidence" value="ECO:0007669"/>
    <property type="project" value="UniProtKB-KW"/>
</dbReference>
<dbReference type="GO" id="GO:0046872">
    <property type="term" value="F:metal ion binding"/>
    <property type="evidence" value="ECO:0007669"/>
    <property type="project" value="UniProtKB-KW"/>
</dbReference>
<evidence type="ECO:0000256" key="4">
    <source>
        <dbReference type="ARBA" id="ARBA00022964"/>
    </source>
</evidence>
<dbReference type="AlphaFoldDB" id="A0A9P5HC47"/>
<organism evidence="7 8">
    <name type="scientific">Cylindrodendrum hubeiense</name>
    <dbReference type="NCBI Taxonomy" id="595255"/>
    <lineage>
        <taxon>Eukaryota</taxon>
        <taxon>Fungi</taxon>
        <taxon>Dikarya</taxon>
        <taxon>Ascomycota</taxon>
        <taxon>Pezizomycotina</taxon>
        <taxon>Sordariomycetes</taxon>
        <taxon>Hypocreomycetidae</taxon>
        <taxon>Hypocreales</taxon>
        <taxon>Nectriaceae</taxon>
        <taxon>Cylindrodendrum</taxon>
    </lineage>
</organism>
<dbReference type="Proteomes" id="UP000722485">
    <property type="component" value="Unassembled WGS sequence"/>
</dbReference>
<keyword evidence="8" id="KW-1185">Reference proteome</keyword>
<dbReference type="Pfam" id="PF05721">
    <property type="entry name" value="PhyH"/>
    <property type="match status" value="1"/>
</dbReference>
<keyword evidence="6" id="KW-0408">Iron</keyword>
<proteinExistence type="inferred from homology"/>
<dbReference type="Gene3D" id="2.60.120.620">
    <property type="entry name" value="q2cbj1_9rhob like domain"/>
    <property type="match status" value="1"/>
</dbReference>
<comment type="caution">
    <text evidence="7">The sequence shown here is derived from an EMBL/GenBank/DDBJ whole genome shotgun (WGS) entry which is preliminary data.</text>
</comment>
<keyword evidence="4" id="KW-0223">Dioxygenase</keyword>
<dbReference type="InterPro" id="IPR008775">
    <property type="entry name" value="Phytyl_CoA_dOase-like"/>
</dbReference>
<keyword evidence="5" id="KW-0560">Oxidoreductase</keyword>
<evidence type="ECO:0000256" key="2">
    <source>
        <dbReference type="ARBA" id="ARBA00005830"/>
    </source>
</evidence>
<reference evidence="7" key="1">
    <citation type="submission" date="2020-03" db="EMBL/GenBank/DDBJ databases">
        <title>Draft Genome Sequence of Cylindrodendrum hubeiense.</title>
        <authorList>
            <person name="Buettner E."/>
            <person name="Kellner H."/>
        </authorList>
    </citation>
    <scope>NUCLEOTIDE SEQUENCE</scope>
    <source>
        <strain evidence="7">IHI 201604</strain>
    </source>
</reference>
<gene>
    <name evidence="7" type="ORF">G7Z17_g5855</name>
</gene>
<protein>
    <recommendedName>
        <fullName evidence="9">Phytanoyl-CoA dioxygenase</fullName>
    </recommendedName>
</protein>
<dbReference type="SUPFAM" id="SSF51197">
    <property type="entry name" value="Clavaminate synthase-like"/>
    <property type="match status" value="1"/>
</dbReference>
<comment type="cofactor">
    <cofactor evidence="1">
        <name>Fe cation</name>
        <dbReference type="ChEBI" id="CHEBI:24875"/>
    </cofactor>
</comment>
<dbReference type="PANTHER" id="PTHR20883">
    <property type="entry name" value="PHYTANOYL-COA DIOXYGENASE DOMAIN CONTAINING 1"/>
    <property type="match status" value="1"/>
</dbReference>